<feature type="transmembrane region" description="Helical" evidence="9">
    <location>
        <begin position="7"/>
        <end position="29"/>
    </location>
</feature>
<proteinExistence type="predicted"/>
<organism evidence="11 12">
    <name type="scientific">Caligus rogercresseyi</name>
    <name type="common">Sea louse</name>
    <dbReference type="NCBI Taxonomy" id="217165"/>
    <lineage>
        <taxon>Eukaryota</taxon>
        <taxon>Metazoa</taxon>
        <taxon>Ecdysozoa</taxon>
        <taxon>Arthropoda</taxon>
        <taxon>Crustacea</taxon>
        <taxon>Multicrustacea</taxon>
        <taxon>Hexanauplia</taxon>
        <taxon>Copepoda</taxon>
        <taxon>Siphonostomatoida</taxon>
        <taxon>Caligidae</taxon>
        <taxon>Caligus</taxon>
    </lineage>
</organism>
<gene>
    <name evidence="11" type="ORF">FKW44_004329</name>
</gene>
<dbReference type="OrthoDB" id="297496at2759"/>
<dbReference type="Pfam" id="PF07885">
    <property type="entry name" value="Ion_trans_2"/>
    <property type="match status" value="1"/>
</dbReference>
<evidence type="ECO:0000256" key="3">
    <source>
        <dbReference type="ARBA" id="ARBA00022692"/>
    </source>
</evidence>
<dbReference type="GO" id="GO:0015271">
    <property type="term" value="F:outward rectifier potassium channel activity"/>
    <property type="evidence" value="ECO:0007669"/>
    <property type="project" value="TreeGrafter"/>
</dbReference>
<keyword evidence="7" id="KW-0407">Ion channel</keyword>
<evidence type="ECO:0000256" key="4">
    <source>
        <dbReference type="ARBA" id="ARBA00022989"/>
    </source>
</evidence>
<dbReference type="PANTHER" id="PTHR11003">
    <property type="entry name" value="POTASSIUM CHANNEL, SUBFAMILY K"/>
    <property type="match status" value="1"/>
</dbReference>
<feature type="domain" description="Potassium channel" evidence="10">
    <location>
        <begin position="19"/>
        <end position="93"/>
    </location>
</feature>
<dbReference type="AlphaFoldDB" id="A0A7T8KBA6"/>
<keyword evidence="4 9" id="KW-1133">Transmembrane helix</keyword>
<feature type="transmembrane region" description="Helical" evidence="9">
    <location>
        <begin position="41"/>
        <end position="59"/>
    </location>
</feature>
<keyword evidence="12" id="KW-1185">Reference proteome</keyword>
<dbReference type="Proteomes" id="UP000595437">
    <property type="component" value="Chromosome 3"/>
</dbReference>
<keyword evidence="5" id="KW-0406">Ion transport</keyword>
<keyword evidence="2" id="KW-0813">Transport</keyword>
<dbReference type="GO" id="GO:0022841">
    <property type="term" value="F:potassium ion leak channel activity"/>
    <property type="evidence" value="ECO:0007669"/>
    <property type="project" value="TreeGrafter"/>
</dbReference>
<evidence type="ECO:0000259" key="10">
    <source>
        <dbReference type="Pfam" id="PF07885"/>
    </source>
</evidence>
<dbReference type="InterPro" id="IPR003280">
    <property type="entry name" value="2pore_dom_K_chnl"/>
</dbReference>
<reference evidence="12" key="1">
    <citation type="submission" date="2021-01" db="EMBL/GenBank/DDBJ databases">
        <title>Caligus Genome Assembly.</title>
        <authorList>
            <person name="Gallardo-Escarate C."/>
        </authorList>
    </citation>
    <scope>NUCLEOTIDE SEQUENCE [LARGE SCALE GENOMIC DNA]</scope>
</reference>
<dbReference type="EMBL" id="CP045892">
    <property type="protein sequence ID" value="QQP52240.1"/>
    <property type="molecule type" value="Genomic_DNA"/>
</dbReference>
<evidence type="ECO:0000256" key="8">
    <source>
        <dbReference type="SAM" id="Coils"/>
    </source>
</evidence>
<keyword evidence="6 9" id="KW-0472">Membrane</keyword>
<accession>A0A7T8KBA6</accession>
<dbReference type="Gene3D" id="1.10.287.70">
    <property type="match status" value="1"/>
</dbReference>
<dbReference type="InterPro" id="IPR013099">
    <property type="entry name" value="K_chnl_dom"/>
</dbReference>
<keyword evidence="8" id="KW-0175">Coiled coil</keyword>
<keyword evidence="3 9" id="KW-0812">Transmembrane</keyword>
<dbReference type="GO" id="GO:0005886">
    <property type="term" value="C:plasma membrane"/>
    <property type="evidence" value="ECO:0007669"/>
    <property type="project" value="TreeGrafter"/>
</dbReference>
<evidence type="ECO:0000256" key="9">
    <source>
        <dbReference type="SAM" id="Phobius"/>
    </source>
</evidence>
<evidence type="ECO:0000256" key="6">
    <source>
        <dbReference type="ARBA" id="ARBA00023136"/>
    </source>
</evidence>
<evidence type="ECO:0000313" key="12">
    <source>
        <dbReference type="Proteomes" id="UP000595437"/>
    </source>
</evidence>
<comment type="subcellular location">
    <subcellularLocation>
        <location evidence="1">Membrane</location>
        <topology evidence="1">Multi-pass membrane protein</topology>
    </subcellularLocation>
</comment>
<evidence type="ECO:0000256" key="5">
    <source>
        <dbReference type="ARBA" id="ARBA00023065"/>
    </source>
</evidence>
<feature type="coiled-coil region" evidence="8">
    <location>
        <begin position="97"/>
        <end position="124"/>
    </location>
</feature>
<protein>
    <recommendedName>
        <fullName evidence="10">Potassium channel domain-containing protein</fullName>
    </recommendedName>
</protein>
<dbReference type="PANTHER" id="PTHR11003:SF291">
    <property type="entry name" value="IP11374P"/>
    <property type="match status" value="1"/>
</dbReference>
<dbReference type="GO" id="GO:0030322">
    <property type="term" value="P:stabilization of membrane potential"/>
    <property type="evidence" value="ECO:0007669"/>
    <property type="project" value="TreeGrafter"/>
</dbReference>
<evidence type="ECO:0000256" key="1">
    <source>
        <dbReference type="ARBA" id="ARBA00004141"/>
    </source>
</evidence>
<evidence type="ECO:0000313" key="11">
    <source>
        <dbReference type="EMBL" id="QQP52240.1"/>
    </source>
</evidence>
<name>A0A7T8KBA6_CALRO</name>
<feature type="transmembrane region" description="Helical" evidence="9">
    <location>
        <begin position="71"/>
        <end position="94"/>
    </location>
</feature>
<dbReference type="SUPFAM" id="SSF81324">
    <property type="entry name" value="Voltage-gated potassium channels"/>
    <property type="match status" value="1"/>
</dbReference>
<sequence>SRTDANEFDLIVASGITSSIVILCGAIMYHTQEGWTFFDSIYYSFITLSTIGFGDFVALQQGQTLQFRPGYVVCSFIFLLLGLAALASSINLLVLRCMTLSLEEEEQEEELQDVSQNVVTLDGEVMAVNGRVLAGHSVQASDDLYSSPSSENVSVCSCTCYGDSSTSASHWRSRRSKKGRRSQMEPVLMRKRRVGWNHWNPFVALGCIQKEQEDDGNYYDEETQSINNYTRFAVKRSSF</sequence>
<feature type="non-terminal residue" evidence="11">
    <location>
        <position position="1"/>
    </location>
</feature>
<evidence type="ECO:0000256" key="7">
    <source>
        <dbReference type="ARBA" id="ARBA00023303"/>
    </source>
</evidence>
<evidence type="ECO:0000256" key="2">
    <source>
        <dbReference type="ARBA" id="ARBA00022448"/>
    </source>
</evidence>